<evidence type="ECO:0000313" key="1">
    <source>
        <dbReference type="EMBL" id="OGI44386.1"/>
    </source>
</evidence>
<protein>
    <submittedName>
        <fullName evidence="1">Uncharacterized protein</fullName>
    </submittedName>
</protein>
<dbReference type="AlphaFoldDB" id="A0A1F6TH28"/>
<evidence type="ECO:0000313" key="2">
    <source>
        <dbReference type="Proteomes" id="UP000177925"/>
    </source>
</evidence>
<sequence>MKPNHILFVPGKNPKPPADLHRGLTWRCLLRGVEKCDAAVAADMAAHADTFHLIPWNGIYYGRVKHFEKDLPWIEELLKRTGPSPDDIRAVRSWRNKKARLIYALADLFPFLIPLTPDPAVKSAIEETRRYFENRDNIGCQVRELLKAPLRRIFKNGERALVIGHSMGSVLAYDALWELWHEEKLRGQVDLFLTLGSPLGMRFVQNRLVGFRDHGERRFPGNIRRWQNVAAEGDLTALDPEVHDDFKPMLELGLTELIQDKHAGIYTYFRDQNGLNAHRSYGYLVHEQVGRIVAHWWQGE</sequence>
<proteinExistence type="predicted"/>
<dbReference type="STRING" id="1817758.A2150_06080"/>
<dbReference type="InterPro" id="IPR029058">
    <property type="entry name" value="AB_hydrolase_fold"/>
</dbReference>
<name>A0A1F6TH28_9PROT</name>
<dbReference type="SUPFAM" id="SSF53474">
    <property type="entry name" value="alpha/beta-Hydrolases"/>
    <property type="match status" value="1"/>
</dbReference>
<comment type="caution">
    <text evidence="1">The sequence shown here is derived from an EMBL/GenBank/DDBJ whole genome shotgun (WGS) entry which is preliminary data.</text>
</comment>
<gene>
    <name evidence="1" type="ORF">A2150_06080</name>
</gene>
<reference evidence="1 2" key="1">
    <citation type="journal article" date="2016" name="Nat. Commun.">
        <title>Thousands of microbial genomes shed light on interconnected biogeochemical processes in an aquifer system.</title>
        <authorList>
            <person name="Anantharaman K."/>
            <person name="Brown C.T."/>
            <person name="Hug L.A."/>
            <person name="Sharon I."/>
            <person name="Castelle C.J."/>
            <person name="Probst A.J."/>
            <person name="Thomas B.C."/>
            <person name="Singh A."/>
            <person name="Wilkins M.J."/>
            <person name="Karaoz U."/>
            <person name="Brodie E.L."/>
            <person name="Williams K.H."/>
            <person name="Hubbard S.S."/>
            <person name="Banfield J.F."/>
        </authorList>
    </citation>
    <scope>NUCLEOTIDE SEQUENCE [LARGE SCALE GENOMIC DNA]</scope>
</reference>
<dbReference type="Proteomes" id="UP000177925">
    <property type="component" value="Unassembled WGS sequence"/>
</dbReference>
<dbReference type="EMBL" id="MFSS01000027">
    <property type="protein sequence ID" value="OGI44386.1"/>
    <property type="molecule type" value="Genomic_DNA"/>
</dbReference>
<accession>A0A1F6TH28</accession>
<organism evidence="1 2">
    <name type="scientific">Candidatus Muproteobacteria bacterium RBG_16_64_11</name>
    <dbReference type="NCBI Taxonomy" id="1817758"/>
    <lineage>
        <taxon>Bacteria</taxon>
        <taxon>Pseudomonadati</taxon>
        <taxon>Pseudomonadota</taxon>
        <taxon>Candidatus Muproteobacteria</taxon>
    </lineage>
</organism>